<feature type="signal peptide" evidence="2">
    <location>
        <begin position="1"/>
        <end position="16"/>
    </location>
</feature>
<dbReference type="EMBL" id="JH226131">
    <property type="protein sequence ID" value="EHY54305.1"/>
    <property type="molecule type" value="Genomic_DNA"/>
</dbReference>
<name>H6BT55_EXODN</name>
<gene>
    <name evidence="3" type="ORF">HMPREF1120_02475</name>
</gene>
<dbReference type="GeneID" id="20307114"/>
<organism evidence="3 4">
    <name type="scientific">Exophiala dermatitidis (strain ATCC 34100 / CBS 525.76 / NIH/UT8656)</name>
    <name type="common">Black yeast</name>
    <name type="synonym">Wangiella dermatitidis</name>
    <dbReference type="NCBI Taxonomy" id="858893"/>
    <lineage>
        <taxon>Eukaryota</taxon>
        <taxon>Fungi</taxon>
        <taxon>Dikarya</taxon>
        <taxon>Ascomycota</taxon>
        <taxon>Pezizomycotina</taxon>
        <taxon>Eurotiomycetes</taxon>
        <taxon>Chaetothyriomycetidae</taxon>
        <taxon>Chaetothyriales</taxon>
        <taxon>Herpotrichiellaceae</taxon>
        <taxon>Exophiala</taxon>
    </lineage>
</organism>
<dbReference type="PANTHER" id="PTHR36578">
    <property type="entry name" value="CHROMOSOME 15, WHOLE GENOME SHOTGUN SEQUENCE"/>
    <property type="match status" value="1"/>
</dbReference>
<dbReference type="RefSeq" id="XP_009154766.1">
    <property type="nucleotide sequence ID" value="XM_009156518.1"/>
</dbReference>
<reference evidence="3" key="1">
    <citation type="submission" date="2011-07" db="EMBL/GenBank/DDBJ databases">
        <title>The Genome Sequence of Exophiala (Wangiella) dermatitidis NIH/UT8656.</title>
        <authorList>
            <consortium name="The Broad Institute Genome Sequencing Platform"/>
            <person name="Cuomo C."/>
            <person name="Wang Z."/>
            <person name="Hunicke-Smith S."/>
            <person name="Szanislo P.J."/>
            <person name="Earl A."/>
            <person name="Young S.K."/>
            <person name="Zeng Q."/>
            <person name="Gargeya S."/>
            <person name="Fitzgerald M."/>
            <person name="Haas B."/>
            <person name="Abouelleil A."/>
            <person name="Alvarado L."/>
            <person name="Arachchi H.M."/>
            <person name="Berlin A."/>
            <person name="Brown A."/>
            <person name="Chapman S.B."/>
            <person name="Chen Z."/>
            <person name="Dunbar C."/>
            <person name="Freedman E."/>
            <person name="Gearin G."/>
            <person name="Gellesch M."/>
            <person name="Goldberg J."/>
            <person name="Griggs A."/>
            <person name="Gujja S."/>
            <person name="Heiman D."/>
            <person name="Howarth C."/>
            <person name="Larson L."/>
            <person name="Lui A."/>
            <person name="MacDonald P.J.P."/>
            <person name="Montmayeur A."/>
            <person name="Murphy C."/>
            <person name="Neiman D."/>
            <person name="Pearson M."/>
            <person name="Priest M."/>
            <person name="Roberts A."/>
            <person name="Saif S."/>
            <person name="Shea T."/>
            <person name="Shenoy N."/>
            <person name="Sisk P."/>
            <person name="Stolte C."/>
            <person name="Sykes S."/>
            <person name="Wortman J."/>
            <person name="Nusbaum C."/>
            <person name="Birren B."/>
        </authorList>
    </citation>
    <scope>NUCLEOTIDE SEQUENCE</scope>
    <source>
        <strain evidence="3">NIH/UT8656</strain>
    </source>
</reference>
<evidence type="ECO:0008006" key="5">
    <source>
        <dbReference type="Google" id="ProtNLM"/>
    </source>
</evidence>
<dbReference type="VEuPathDB" id="FungiDB:HMPREF1120_02475"/>
<evidence type="ECO:0000256" key="2">
    <source>
        <dbReference type="SAM" id="SignalP"/>
    </source>
</evidence>
<sequence>MLSLVSFLLFSNLALGSPVAQSLENDLLKRGGESNCSCVESTVVEWVSSERFSAAATSAKAPTGYTQTLTNGTSWKSGDAFLGYTEIDEYDSSICASLCDSLEECSSFNVYFEKKAGSADSIVKCAFWAGYIEVEVTTATTAVIAGCNGYTKNTVTVPKGFETPSWLGGAAIHPPQGSGYFIGSKVFQESFDTSRCAAECQSHGCAFFNTYIVSKNGVVEGQYCDLYTVVIGKEWATETGSSNGNTNYTISKSFTCGWAGANHGAGESHKSSLPQTTKPAGSNKGGSWEHDHPWHGSKPGPKTTTTTTTTVAKTTSTGASQWADWGFDHKKSSTTTGTTSNGAVTSSTTSAGHPSSSTTTSAGSPSSSTTTSAGSPSSSTTTSAGSPSSSTTTSAGSPSSTTTTEGGHPSSSTTTSAGSPSPSTTTSAASPSSSTTASSTVPVGPTSSQSTSTSGLSFHRDHSYHTGQLNHQWSPAPHPHHSHPAAPFVQDQLDQHY</sequence>
<accession>H6BT55</accession>
<keyword evidence="2" id="KW-0732">Signal</keyword>
<dbReference type="PANTHER" id="PTHR36578:SF1">
    <property type="entry name" value="APPLE DOMAIN-CONTAINING PROTEIN"/>
    <property type="match status" value="1"/>
</dbReference>
<proteinExistence type="predicted"/>
<feature type="compositionally biased region" description="Low complexity" evidence="1">
    <location>
        <begin position="333"/>
        <end position="454"/>
    </location>
</feature>
<protein>
    <recommendedName>
        <fullName evidence="5">Apple domain-containing protein</fullName>
    </recommendedName>
</protein>
<feature type="compositionally biased region" description="Low complexity" evidence="1">
    <location>
        <begin position="296"/>
        <end position="310"/>
    </location>
</feature>
<feature type="region of interest" description="Disordered" evidence="1">
    <location>
        <begin position="265"/>
        <end position="310"/>
    </location>
</feature>
<evidence type="ECO:0000256" key="1">
    <source>
        <dbReference type="SAM" id="MobiDB-lite"/>
    </source>
</evidence>
<dbReference type="AlphaFoldDB" id="H6BT55"/>
<feature type="region of interest" description="Disordered" evidence="1">
    <location>
        <begin position="332"/>
        <end position="486"/>
    </location>
</feature>
<evidence type="ECO:0000313" key="4">
    <source>
        <dbReference type="Proteomes" id="UP000007304"/>
    </source>
</evidence>
<dbReference type="STRING" id="858893.H6BT55"/>
<evidence type="ECO:0000313" key="3">
    <source>
        <dbReference type="EMBL" id="EHY54305.1"/>
    </source>
</evidence>
<feature type="chain" id="PRO_5003603523" description="Apple domain-containing protein" evidence="2">
    <location>
        <begin position="17"/>
        <end position="497"/>
    </location>
</feature>
<dbReference type="eggNOG" id="ENOG502S2BG">
    <property type="taxonomic scope" value="Eukaryota"/>
</dbReference>
<dbReference type="InParanoid" id="H6BT55"/>
<dbReference type="HOGENOM" id="CLU_042684_0_0_1"/>
<keyword evidence="4" id="KW-1185">Reference proteome</keyword>
<dbReference type="Proteomes" id="UP000007304">
    <property type="component" value="Unassembled WGS sequence"/>
</dbReference>
<feature type="compositionally biased region" description="Polar residues" evidence="1">
    <location>
        <begin position="271"/>
        <end position="280"/>
    </location>
</feature>